<name>A0A840SKF6_9RHOB</name>
<dbReference type="EMBL" id="JACHFM010000001">
    <property type="protein sequence ID" value="MBB5221125.1"/>
    <property type="molecule type" value="Genomic_DNA"/>
</dbReference>
<accession>A0A840SKF6</accession>
<protein>
    <submittedName>
        <fullName evidence="2">Non-heme chloroperoxidase</fullName>
        <ecNumber evidence="2">1.11.1.10</ecNumber>
    </submittedName>
</protein>
<evidence type="ECO:0000313" key="3">
    <source>
        <dbReference type="Proteomes" id="UP000549457"/>
    </source>
</evidence>
<dbReference type="InterPro" id="IPR000073">
    <property type="entry name" value="AB_hydrolase_1"/>
</dbReference>
<dbReference type="EC" id="1.11.1.10" evidence="2"/>
<dbReference type="Proteomes" id="UP000549457">
    <property type="component" value="Unassembled WGS sequence"/>
</dbReference>
<dbReference type="AlphaFoldDB" id="A0A840SKF6"/>
<organism evidence="2 3">
    <name type="scientific">Amaricoccus macauensis</name>
    <dbReference type="NCBI Taxonomy" id="57001"/>
    <lineage>
        <taxon>Bacteria</taxon>
        <taxon>Pseudomonadati</taxon>
        <taxon>Pseudomonadota</taxon>
        <taxon>Alphaproteobacteria</taxon>
        <taxon>Rhodobacterales</taxon>
        <taxon>Paracoccaceae</taxon>
        <taxon>Amaricoccus</taxon>
    </lineage>
</organism>
<reference evidence="2 3" key="1">
    <citation type="submission" date="2020-08" db="EMBL/GenBank/DDBJ databases">
        <title>Genomic Encyclopedia of Type Strains, Phase IV (KMG-IV): sequencing the most valuable type-strain genomes for metagenomic binning, comparative biology and taxonomic classification.</title>
        <authorList>
            <person name="Goeker M."/>
        </authorList>
    </citation>
    <scope>NUCLEOTIDE SEQUENCE [LARGE SCALE GENOMIC DNA]</scope>
    <source>
        <strain evidence="2 3">DSM 101730</strain>
    </source>
</reference>
<gene>
    <name evidence="2" type="ORF">HNP73_001046</name>
</gene>
<keyword evidence="2" id="KW-0560">Oxidoreductase</keyword>
<dbReference type="RefSeq" id="WP_184147527.1">
    <property type="nucleotide sequence ID" value="NZ_JACHFM010000001.1"/>
</dbReference>
<comment type="caution">
    <text evidence="2">The sequence shown here is derived from an EMBL/GenBank/DDBJ whole genome shotgun (WGS) entry which is preliminary data.</text>
</comment>
<evidence type="ECO:0000259" key="1">
    <source>
        <dbReference type="Pfam" id="PF12697"/>
    </source>
</evidence>
<keyword evidence="3" id="KW-1185">Reference proteome</keyword>
<dbReference type="GO" id="GO:0016691">
    <property type="term" value="F:chloride peroxidase activity"/>
    <property type="evidence" value="ECO:0007669"/>
    <property type="project" value="UniProtKB-EC"/>
</dbReference>
<dbReference type="SUPFAM" id="SSF53474">
    <property type="entry name" value="alpha/beta-Hydrolases"/>
    <property type="match status" value="1"/>
</dbReference>
<sequence>MSEKTPILFLHGAFSGPEVWTRFVAPWFAARGHPVAAPRLADPYVTRPERLRDYVRKAVDAVDAMGAPPVVIGYSLGGLVAQHLAVRRRVAGLALVASPGPGGLGPSFWQLSAGAPDVIGALLFAQAGGGASLGVEAARRALFTEATPAEWIRDIMQPVTRESPLALLDGLTWDLPPWYLMRRVPVLGLLGDSDAFVPVSDLWATTLAYGAETEVMRGFGHGLPIDPRWKALAWRLNAWMDERRIDASNRQHSAAS</sequence>
<evidence type="ECO:0000313" key="2">
    <source>
        <dbReference type="EMBL" id="MBB5221125.1"/>
    </source>
</evidence>
<keyword evidence="2" id="KW-0575">Peroxidase</keyword>
<dbReference type="Gene3D" id="3.40.50.1820">
    <property type="entry name" value="alpha/beta hydrolase"/>
    <property type="match status" value="1"/>
</dbReference>
<proteinExistence type="predicted"/>
<dbReference type="InterPro" id="IPR029058">
    <property type="entry name" value="AB_hydrolase_fold"/>
</dbReference>
<dbReference type="Pfam" id="PF12697">
    <property type="entry name" value="Abhydrolase_6"/>
    <property type="match status" value="1"/>
</dbReference>
<feature type="domain" description="AB hydrolase-1" evidence="1">
    <location>
        <begin position="7"/>
        <end position="231"/>
    </location>
</feature>